<feature type="transmembrane region" description="Helical" evidence="2">
    <location>
        <begin position="85"/>
        <end position="106"/>
    </location>
</feature>
<evidence type="ECO:0000256" key="1">
    <source>
        <dbReference type="SAM" id="MobiDB-lite"/>
    </source>
</evidence>
<accession>A0A8H7D7V5</accession>
<dbReference type="OrthoDB" id="3227921at2759"/>
<keyword evidence="2" id="KW-0472">Membrane</keyword>
<evidence type="ECO:0000313" key="3">
    <source>
        <dbReference type="EMBL" id="KAF7364630.1"/>
    </source>
</evidence>
<organism evidence="3 4">
    <name type="scientific">Mycena venus</name>
    <dbReference type="NCBI Taxonomy" id="2733690"/>
    <lineage>
        <taxon>Eukaryota</taxon>
        <taxon>Fungi</taxon>
        <taxon>Dikarya</taxon>
        <taxon>Basidiomycota</taxon>
        <taxon>Agaricomycotina</taxon>
        <taxon>Agaricomycetes</taxon>
        <taxon>Agaricomycetidae</taxon>
        <taxon>Agaricales</taxon>
        <taxon>Marasmiineae</taxon>
        <taxon>Mycenaceae</taxon>
        <taxon>Mycena</taxon>
    </lineage>
</organism>
<feature type="compositionally biased region" description="Polar residues" evidence="1">
    <location>
        <begin position="493"/>
        <end position="505"/>
    </location>
</feature>
<evidence type="ECO:0000313" key="4">
    <source>
        <dbReference type="Proteomes" id="UP000620124"/>
    </source>
</evidence>
<feature type="transmembrane region" description="Helical" evidence="2">
    <location>
        <begin position="12"/>
        <end position="39"/>
    </location>
</feature>
<sequence length="542" mass="59254">MLSILKSPGVRVLAFRFLLSVNVILLVLCILSEPIMSVIPLFTNFHHLWVVFKPIKKTKFNIALVFDTALVLGELVASICLFSAFVLPIAVMGSVDLVALCLTLYFRIPGIRRGTFDFFGGCDSPRPQYTPWKIILGNDISEPLVRGESRNIIIFRTFVLLGLCLSIPAFGIYVVFIVPIVSPATIRDIKVSQSWLKYDGNDLYLFEVAQNITIVSLYVGNETPDEPAEHVNIGGAQGCQTGTTNDGLQWLTTCPFSWLSAPSSGLLLSVNFTDPWGILYVKPGQGDPSDVDASTVPIPLVAGARLSVVLSTMERKIFSKSAIDFLGFSTPFRTILVNSVLLLQSDPSPPNATDTAILRLRLRKDMFTASGVIEDFTDASVLAGFATFGGFWTFTNGAFAMLFGANLLYFLSKRRPLSALGMIHIFQKRALMQNWNEDFPALHTEGGLPGSESAGIVAFIRERLVDVDEQYPKSMDAESQHESPVVADGGDNTADSDIHNSSETSHMMFDESESAVSHPVTELEETSALGDIPLEAVSHNTI</sequence>
<feature type="transmembrane region" description="Helical" evidence="2">
    <location>
        <begin position="158"/>
        <end position="181"/>
    </location>
</feature>
<keyword evidence="2" id="KW-1133">Transmembrane helix</keyword>
<keyword evidence="4" id="KW-1185">Reference proteome</keyword>
<keyword evidence="2" id="KW-0812">Transmembrane</keyword>
<evidence type="ECO:0000256" key="2">
    <source>
        <dbReference type="SAM" id="Phobius"/>
    </source>
</evidence>
<gene>
    <name evidence="3" type="ORF">MVEN_00332300</name>
</gene>
<name>A0A8H7D7V5_9AGAR</name>
<protein>
    <submittedName>
        <fullName evidence="3">Uncharacterized protein</fullName>
    </submittedName>
</protein>
<comment type="caution">
    <text evidence="3">The sequence shown here is derived from an EMBL/GenBank/DDBJ whole genome shotgun (WGS) entry which is preliminary data.</text>
</comment>
<dbReference type="Proteomes" id="UP000620124">
    <property type="component" value="Unassembled WGS sequence"/>
</dbReference>
<reference evidence="3" key="1">
    <citation type="submission" date="2020-05" db="EMBL/GenBank/DDBJ databases">
        <title>Mycena genomes resolve the evolution of fungal bioluminescence.</title>
        <authorList>
            <person name="Tsai I.J."/>
        </authorList>
    </citation>
    <scope>NUCLEOTIDE SEQUENCE</scope>
    <source>
        <strain evidence="3">CCC161011</strain>
    </source>
</reference>
<feature type="region of interest" description="Disordered" evidence="1">
    <location>
        <begin position="473"/>
        <end position="542"/>
    </location>
</feature>
<proteinExistence type="predicted"/>
<dbReference type="AlphaFoldDB" id="A0A8H7D7V5"/>
<feature type="transmembrane region" description="Helical" evidence="2">
    <location>
        <begin position="391"/>
        <end position="411"/>
    </location>
</feature>
<dbReference type="EMBL" id="JACAZI010000003">
    <property type="protein sequence ID" value="KAF7364630.1"/>
    <property type="molecule type" value="Genomic_DNA"/>
</dbReference>